<evidence type="ECO:0000256" key="3">
    <source>
        <dbReference type="ARBA" id="ARBA00023163"/>
    </source>
</evidence>
<gene>
    <name evidence="5" type="ORF">FKG94_14195</name>
</gene>
<evidence type="ECO:0000256" key="2">
    <source>
        <dbReference type="ARBA" id="ARBA00023125"/>
    </source>
</evidence>
<dbReference type="PRINTS" id="PR00778">
    <property type="entry name" value="HTHARSR"/>
</dbReference>
<proteinExistence type="predicted"/>
<reference evidence="5 6" key="1">
    <citation type="submission" date="2019-06" db="EMBL/GenBank/DDBJ databases">
        <title>Whole genome sequence for Cellvibrionaceae sp. R142.</title>
        <authorList>
            <person name="Wang G."/>
        </authorList>
    </citation>
    <scope>NUCLEOTIDE SEQUENCE [LARGE SCALE GENOMIC DNA]</scope>
    <source>
        <strain evidence="5 6">R142</strain>
    </source>
</reference>
<feature type="domain" description="HTH arsR-type" evidence="4">
    <location>
        <begin position="1"/>
        <end position="93"/>
    </location>
</feature>
<dbReference type="GO" id="GO:0003700">
    <property type="term" value="F:DNA-binding transcription factor activity"/>
    <property type="evidence" value="ECO:0007669"/>
    <property type="project" value="InterPro"/>
</dbReference>
<accession>A0A545TM34</accession>
<keyword evidence="1" id="KW-0805">Transcription regulation</keyword>
<keyword evidence="6" id="KW-1185">Reference proteome</keyword>
<dbReference type="InterPro" id="IPR036390">
    <property type="entry name" value="WH_DNA-bd_sf"/>
</dbReference>
<comment type="caution">
    <text evidence="5">The sequence shown here is derived from an EMBL/GenBank/DDBJ whole genome shotgun (WGS) entry which is preliminary data.</text>
</comment>
<dbReference type="InterPro" id="IPR036388">
    <property type="entry name" value="WH-like_DNA-bd_sf"/>
</dbReference>
<dbReference type="PANTHER" id="PTHR33154:SF33">
    <property type="entry name" value="TRANSCRIPTIONAL REPRESSOR SDPR"/>
    <property type="match status" value="1"/>
</dbReference>
<dbReference type="PANTHER" id="PTHR33154">
    <property type="entry name" value="TRANSCRIPTIONAL REGULATOR, ARSR FAMILY"/>
    <property type="match status" value="1"/>
</dbReference>
<dbReference type="SUPFAM" id="SSF46785">
    <property type="entry name" value="Winged helix' DNA-binding domain"/>
    <property type="match status" value="1"/>
</dbReference>
<dbReference type="Gene3D" id="1.10.10.10">
    <property type="entry name" value="Winged helix-like DNA-binding domain superfamily/Winged helix DNA-binding domain"/>
    <property type="match status" value="1"/>
</dbReference>
<keyword evidence="2" id="KW-0238">DNA-binding</keyword>
<dbReference type="InterPro" id="IPR001845">
    <property type="entry name" value="HTH_ArsR_DNA-bd_dom"/>
</dbReference>
<name>A0A545TM34_9GAMM</name>
<dbReference type="PROSITE" id="PS50987">
    <property type="entry name" value="HTH_ARSR_2"/>
    <property type="match status" value="1"/>
</dbReference>
<keyword evidence="3" id="KW-0804">Transcription</keyword>
<dbReference type="InterPro" id="IPR051081">
    <property type="entry name" value="HTH_MetalResp_TranReg"/>
</dbReference>
<evidence type="ECO:0000313" key="5">
    <source>
        <dbReference type="EMBL" id="TQV78293.1"/>
    </source>
</evidence>
<dbReference type="NCBIfam" id="NF033788">
    <property type="entry name" value="HTH_metalloreg"/>
    <property type="match status" value="1"/>
</dbReference>
<dbReference type="Pfam" id="PF12840">
    <property type="entry name" value="HTH_20"/>
    <property type="match status" value="1"/>
</dbReference>
<dbReference type="SMART" id="SM00418">
    <property type="entry name" value="HTH_ARSR"/>
    <property type="match status" value="1"/>
</dbReference>
<dbReference type="CDD" id="cd00090">
    <property type="entry name" value="HTH_ARSR"/>
    <property type="match status" value="1"/>
</dbReference>
<protein>
    <submittedName>
        <fullName evidence="5">Winged helix-turn-helix transcriptional regulator</fullName>
    </submittedName>
</protein>
<dbReference type="EMBL" id="VHSG01000013">
    <property type="protein sequence ID" value="TQV78293.1"/>
    <property type="molecule type" value="Genomic_DNA"/>
</dbReference>
<dbReference type="AlphaFoldDB" id="A0A545TM34"/>
<dbReference type="Proteomes" id="UP000319732">
    <property type="component" value="Unassembled WGS sequence"/>
</dbReference>
<organism evidence="5 6">
    <name type="scientific">Exilibacterium tricleocarpae</name>
    <dbReference type="NCBI Taxonomy" id="2591008"/>
    <lineage>
        <taxon>Bacteria</taxon>
        <taxon>Pseudomonadati</taxon>
        <taxon>Pseudomonadota</taxon>
        <taxon>Gammaproteobacteria</taxon>
        <taxon>Cellvibrionales</taxon>
        <taxon>Cellvibrionaceae</taxon>
        <taxon>Exilibacterium</taxon>
    </lineage>
</organism>
<evidence type="ECO:0000256" key="1">
    <source>
        <dbReference type="ARBA" id="ARBA00023015"/>
    </source>
</evidence>
<dbReference type="InterPro" id="IPR011991">
    <property type="entry name" value="ArsR-like_HTH"/>
</dbReference>
<evidence type="ECO:0000259" key="4">
    <source>
        <dbReference type="PROSITE" id="PS50987"/>
    </source>
</evidence>
<evidence type="ECO:0000313" key="6">
    <source>
        <dbReference type="Proteomes" id="UP000319732"/>
    </source>
</evidence>
<dbReference type="GO" id="GO:0003677">
    <property type="term" value="F:DNA binding"/>
    <property type="evidence" value="ECO:0007669"/>
    <property type="project" value="UniProtKB-KW"/>
</dbReference>
<sequence>MARTRTTFDPFNAIAEPKRRALIEALAGRELSVNEIAQRMGWNQPMVSKHLGVLKQVGLVTDRKEGRYRVYKVNAVQLKLIQEWVIQFEQYWTNSLDHLEEYLNAIQSDEVKDEQ</sequence>
<dbReference type="OrthoDB" id="46768at2"/>